<sequence>MVVIKDNKVILKNDYFHELLKNKGMTITGLSRIMGVNPSTIYRMMNQETEVSSNVIAKMMAAFGLKEADFGELFIFKSTLLKSNDDDKEVIK</sequence>
<dbReference type="Proteomes" id="UP000051813">
    <property type="component" value="Unassembled WGS sequence"/>
</dbReference>
<dbReference type="Pfam" id="PF13443">
    <property type="entry name" value="HTH_26"/>
    <property type="match status" value="1"/>
</dbReference>
<dbReference type="AlphaFoldDB" id="A0A0R2BKN7"/>
<feature type="domain" description="HTH cro/C1-type" evidence="1">
    <location>
        <begin position="18"/>
        <end position="70"/>
    </location>
</feature>
<dbReference type="Gene3D" id="1.10.260.40">
    <property type="entry name" value="lambda repressor-like DNA-binding domains"/>
    <property type="match status" value="1"/>
</dbReference>
<dbReference type="STRING" id="1423738.FC84_GL001624"/>
<reference evidence="2 3" key="1">
    <citation type="journal article" date="2015" name="Genome Announc.">
        <title>Expanding the biotechnology potential of lactobacilli through comparative genomics of 213 strains and associated genera.</title>
        <authorList>
            <person name="Sun Z."/>
            <person name="Harris H.M."/>
            <person name="McCann A."/>
            <person name="Guo C."/>
            <person name="Argimon S."/>
            <person name="Zhang W."/>
            <person name="Yang X."/>
            <person name="Jeffery I.B."/>
            <person name="Cooney J.C."/>
            <person name="Kagawa T.F."/>
            <person name="Liu W."/>
            <person name="Song Y."/>
            <person name="Salvetti E."/>
            <person name="Wrobel A."/>
            <person name="Rasinkangas P."/>
            <person name="Parkhill J."/>
            <person name="Rea M.C."/>
            <person name="O'Sullivan O."/>
            <person name="Ritari J."/>
            <person name="Douillard F.P."/>
            <person name="Paul Ross R."/>
            <person name="Yang R."/>
            <person name="Briner A.E."/>
            <person name="Felis G.E."/>
            <person name="de Vos W.M."/>
            <person name="Barrangou R."/>
            <person name="Klaenhammer T.R."/>
            <person name="Caufield P.W."/>
            <person name="Cui Y."/>
            <person name="Zhang H."/>
            <person name="O'Toole P.W."/>
        </authorList>
    </citation>
    <scope>NUCLEOTIDE SEQUENCE [LARGE SCALE GENOMIC DNA]</scope>
    <source>
        <strain evidence="2 3">DSM 20335</strain>
    </source>
</reference>
<dbReference type="SUPFAM" id="SSF47413">
    <property type="entry name" value="lambda repressor-like DNA-binding domains"/>
    <property type="match status" value="1"/>
</dbReference>
<protein>
    <recommendedName>
        <fullName evidence="1">HTH cro/C1-type domain-containing protein</fullName>
    </recommendedName>
</protein>
<dbReference type="PATRIC" id="fig|1423738.3.peg.1648"/>
<dbReference type="SMART" id="SM00530">
    <property type="entry name" value="HTH_XRE"/>
    <property type="match status" value="1"/>
</dbReference>
<dbReference type="PROSITE" id="PS50943">
    <property type="entry name" value="HTH_CROC1"/>
    <property type="match status" value="1"/>
</dbReference>
<dbReference type="GO" id="GO:0003677">
    <property type="term" value="F:DNA binding"/>
    <property type="evidence" value="ECO:0007669"/>
    <property type="project" value="InterPro"/>
</dbReference>
<dbReference type="CDD" id="cd00093">
    <property type="entry name" value="HTH_XRE"/>
    <property type="match status" value="1"/>
</dbReference>
<dbReference type="RefSeq" id="WP_057755739.1">
    <property type="nucleotide sequence ID" value="NZ_AYYK01000004.1"/>
</dbReference>
<accession>A0A0R2BKN7</accession>
<evidence type="ECO:0000259" key="1">
    <source>
        <dbReference type="PROSITE" id="PS50943"/>
    </source>
</evidence>
<evidence type="ECO:0000313" key="2">
    <source>
        <dbReference type="EMBL" id="KRM79445.1"/>
    </source>
</evidence>
<keyword evidence="3" id="KW-1185">Reference proteome</keyword>
<dbReference type="InterPro" id="IPR001387">
    <property type="entry name" value="Cro/C1-type_HTH"/>
</dbReference>
<dbReference type="InterPro" id="IPR010982">
    <property type="entry name" value="Lambda_DNA-bd_dom_sf"/>
</dbReference>
<name>A0A0R2BKN7_9LACO</name>
<gene>
    <name evidence="2" type="ORF">FC84_GL001624</name>
</gene>
<dbReference type="EMBL" id="AYYK01000004">
    <property type="protein sequence ID" value="KRM79445.1"/>
    <property type="molecule type" value="Genomic_DNA"/>
</dbReference>
<organism evidence="2 3">
    <name type="scientific">Lapidilactobacillus dextrinicus DSM 20335</name>
    <dbReference type="NCBI Taxonomy" id="1423738"/>
    <lineage>
        <taxon>Bacteria</taxon>
        <taxon>Bacillati</taxon>
        <taxon>Bacillota</taxon>
        <taxon>Bacilli</taxon>
        <taxon>Lactobacillales</taxon>
        <taxon>Lactobacillaceae</taxon>
        <taxon>Lapidilactobacillus</taxon>
    </lineage>
</organism>
<proteinExistence type="predicted"/>
<comment type="caution">
    <text evidence="2">The sequence shown here is derived from an EMBL/GenBank/DDBJ whole genome shotgun (WGS) entry which is preliminary data.</text>
</comment>
<evidence type="ECO:0000313" key="3">
    <source>
        <dbReference type="Proteomes" id="UP000051813"/>
    </source>
</evidence>